<evidence type="ECO:0000256" key="1">
    <source>
        <dbReference type="ARBA" id="ARBA00000707"/>
    </source>
</evidence>
<evidence type="ECO:0000313" key="8">
    <source>
        <dbReference type="EMBL" id="OJD37329.1"/>
    </source>
</evidence>
<accession>A0A1J9RA34</accession>
<dbReference type="PANTHER" id="PTHR12931">
    <property type="entry name" value="UBIQUITIN THIOLESTERASE PROTEIN OTUB"/>
    <property type="match status" value="1"/>
</dbReference>
<organism evidence="8 9">
    <name type="scientific">Diplodia corticola</name>
    <dbReference type="NCBI Taxonomy" id="236234"/>
    <lineage>
        <taxon>Eukaryota</taxon>
        <taxon>Fungi</taxon>
        <taxon>Dikarya</taxon>
        <taxon>Ascomycota</taxon>
        <taxon>Pezizomycotina</taxon>
        <taxon>Dothideomycetes</taxon>
        <taxon>Dothideomycetes incertae sedis</taxon>
        <taxon>Botryosphaeriales</taxon>
        <taxon>Botryosphaeriaceae</taxon>
        <taxon>Diplodia</taxon>
    </lineage>
</organism>
<keyword evidence="9" id="KW-1185">Reference proteome</keyword>
<evidence type="ECO:0000256" key="7">
    <source>
        <dbReference type="SAM" id="MobiDB-lite"/>
    </source>
</evidence>
<proteinExistence type="predicted"/>
<dbReference type="RefSeq" id="XP_020133468.1">
    <property type="nucleotide sequence ID" value="XM_020278698.1"/>
</dbReference>
<dbReference type="EC" id="3.4.19.12" evidence="2"/>
<dbReference type="CDD" id="cd22749">
    <property type="entry name" value="Otubain_C65"/>
    <property type="match status" value="1"/>
</dbReference>
<dbReference type="InterPro" id="IPR042467">
    <property type="entry name" value="Peptidase_C65_otubain_sub2"/>
</dbReference>
<keyword evidence="3" id="KW-0645">Protease</keyword>
<evidence type="ECO:0000256" key="5">
    <source>
        <dbReference type="ARBA" id="ARBA00022801"/>
    </source>
</evidence>
<dbReference type="SUPFAM" id="SSF54001">
    <property type="entry name" value="Cysteine proteinases"/>
    <property type="match status" value="1"/>
</dbReference>
<comment type="caution">
    <text evidence="8">The sequence shown here is derived from an EMBL/GenBank/DDBJ whole genome shotgun (WGS) entry which is preliminary data.</text>
</comment>
<gene>
    <name evidence="8" type="ORF">BKCO1_700041</name>
</gene>
<reference evidence="8 9" key="1">
    <citation type="submission" date="2016-10" db="EMBL/GenBank/DDBJ databases">
        <title>Proteomics and genomics reveal pathogen-plant mechanisms compatible with a hemibiotrophic lifestyle of Diplodia corticola.</title>
        <authorList>
            <person name="Fernandes I."/>
            <person name="De Jonge R."/>
            <person name="Van De Peer Y."/>
            <person name="Devreese B."/>
            <person name="Alves A."/>
            <person name="Esteves A.C."/>
        </authorList>
    </citation>
    <scope>NUCLEOTIDE SEQUENCE [LARGE SCALE GENOMIC DNA]</scope>
    <source>
        <strain evidence="8 9">CBS 112549</strain>
    </source>
</reference>
<evidence type="ECO:0000256" key="3">
    <source>
        <dbReference type="ARBA" id="ARBA00022670"/>
    </source>
</evidence>
<dbReference type="Pfam" id="PF10275">
    <property type="entry name" value="Peptidase_C65"/>
    <property type="match status" value="1"/>
</dbReference>
<dbReference type="EMBL" id="MNUE01000007">
    <property type="protein sequence ID" value="OJD37329.1"/>
    <property type="molecule type" value="Genomic_DNA"/>
</dbReference>
<dbReference type="Gene3D" id="1.20.1300.20">
    <property type="entry name" value="Peptidase C65 Otubain, subdomain 2"/>
    <property type="match status" value="1"/>
</dbReference>
<comment type="catalytic activity">
    <reaction evidence="1">
        <text>Thiol-dependent hydrolysis of ester, thioester, amide, peptide and isopeptide bonds formed by the C-terminal Gly of ubiquitin (a 76-residue protein attached to proteins as an intracellular targeting signal).</text>
        <dbReference type="EC" id="3.4.19.12"/>
    </reaction>
</comment>
<dbReference type="STRING" id="236234.A0A1J9RA34"/>
<dbReference type="AlphaFoldDB" id="A0A1J9RA34"/>
<dbReference type="InterPro" id="IPR042468">
    <property type="entry name" value="Peptidase_C65_otubain_sub1"/>
</dbReference>
<dbReference type="GeneID" id="31018959"/>
<dbReference type="GO" id="GO:0071108">
    <property type="term" value="P:protein K48-linked deubiquitination"/>
    <property type="evidence" value="ECO:0007669"/>
    <property type="project" value="TreeGrafter"/>
</dbReference>
<dbReference type="PANTHER" id="PTHR12931:SF15">
    <property type="entry name" value="UBIQUITIN THIOESTERASE OTUBAIN-LIKE"/>
    <property type="match status" value="1"/>
</dbReference>
<keyword evidence="5" id="KW-0378">Hydrolase</keyword>
<protein>
    <recommendedName>
        <fullName evidence="2">ubiquitinyl hydrolase 1</fullName>
        <ecNumber evidence="2">3.4.19.12</ecNumber>
    </recommendedName>
</protein>
<keyword evidence="6" id="KW-0788">Thiol protease</keyword>
<keyword evidence="4" id="KW-0833">Ubl conjugation pathway</keyword>
<dbReference type="OrthoDB" id="18915at2759"/>
<dbReference type="InterPro" id="IPR038765">
    <property type="entry name" value="Papain-like_cys_pep_sf"/>
</dbReference>
<dbReference type="InterPro" id="IPR019400">
    <property type="entry name" value="Peptidase_C65_otubain"/>
</dbReference>
<sequence>MNRQPVLSPNFHHYPAQPFHDPALASVSALSYRSFQLPHRTAELPAGYNPTPLPPRPPTARMSYQQMAADDELAHLQKLSNEYTPEATGPLVGPRQSTAAITTEYANGDPVYRAKTQNLPYKYSHYRTCRGDGHCGWRAVAFGYFEALQRVGDRHKFLEEQSRLRSLANLLNQIGLQADVYEDFADETLGLLGKLAKSPAVDDALLLEAFNDPMASMGIITHLKASVHMMLLTSAWIQTHPQDFEPFLLGEDLQQYCRRNVEASNCEIEHVTLTALFQVLLKSAGFALEILYLDRSAGEEGDMYRLDVTTHDGVPIVDVPTVRLLYRPGHYDILYKAEEVQSTMAPQMPTQVAVNLAPHFNEDYVHMNREFSDVLAYIPGMGPQGFAPSLGQPSYMSDPFASFSPTPTQPPPQPTPQLYSPLSVPHSQEYVAPTVPLEVPPVTMAVAGGGKGDGGSLFRPSAYELKPDFNSGPTHSPTFQTSIFKNSHYNTAHFLNPDFQPEEWSPDTEYSSNSRGRHKSTSQ</sequence>
<evidence type="ECO:0000256" key="6">
    <source>
        <dbReference type="ARBA" id="ARBA00022807"/>
    </source>
</evidence>
<dbReference type="GO" id="GO:0004843">
    <property type="term" value="F:cysteine-type deubiquitinase activity"/>
    <property type="evidence" value="ECO:0007669"/>
    <property type="project" value="UniProtKB-EC"/>
</dbReference>
<evidence type="ECO:0000256" key="4">
    <source>
        <dbReference type="ARBA" id="ARBA00022786"/>
    </source>
</evidence>
<evidence type="ECO:0000313" key="9">
    <source>
        <dbReference type="Proteomes" id="UP000183809"/>
    </source>
</evidence>
<feature type="region of interest" description="Disordered" evidence="7">
    <location>
        <begin position="397"/>
        <end position="422"/>
    </location>
</feature>
<dbReference type="GO" id="GO:0043130">
    <property type="term" value="F:ubiquitin binding"/>
    <property type="evidence" value="ECO:0007669"/>
    <property type="project" value="TreeGrafter"/>
</dbReference>
<dbReference type="Proteomes" id="UP000183809">
    <property type="component" value="Unassembled WGS sequence"/>
</dbReference>
<feature type="region of interest" description="Disordered" evidence="7">
    <location>
        <begin position="495"/>
        <end position="523"/>
    </location>
</feature>
<dbReference type="GO" id="GO:0005634">
    <property type="term" value="C:nucleus"/>
    <property type="evidence" value="ECO:0007669"/>
    <property type="project" value="TreeGrafter"/>
</dbReference>
<name>A0A1J9RA34_9PEZI</name>
<dbReference type="Gene3D" id="3.30.200.60">
    <property type="entry name" value="Peptidase C65 Otubain, subdomain 1"/>
    <property type="match status" value="1"/>
</dbReference>
<evidence type="ECO:0000256" key="2">
    <source>
        <dbReference type="ARBA" id="ARBA00012759"/>
    </source>
</evidence>
<dbReference type="GO" id="GO:0006508">
    <property type="term" value="P:proteolysis"/>
    <property type="evidence" value="ECO:0007669"/>
    <property type="project" value="UniProtKB-KW"/>
</dbReference>